<dbReference type="SUPFAM" id="SSF82549">
    <property type="entry name" value="DAK1/DegV-like"/>
    <property type="match status" value="1"/>
</dbReference>
<comment type="caution">
    <text evidence="2">The sequence shown here is derived from an EMBL/GenBank/DDBJ whole genome shotgun (WGS) entry which is preliminary data.</text>
</comment>
<sequence>MQFDSKVWVDHQELGSEELFKRVAKGAAMPSTQPPTVEAYCAKLEELLQKHEHVFAVHISHKLSQTVEHAQQAAQAFAGRVTVVDAYNSSGALTMQAHRASRLLTQQIAPEQVKVLLELLLPQVSTRMCLNTMSYLHKNGHIGGATALLGGWLNIKPIVGLQDGKVEAFGRPLGAPRALWAGPKSWTVSSRDSAQIKGTTLAFSSCPGDGLTATFAVGSPQRGSAGRPLACSANSSGVW</sequence>
<organism evidence="2 3">
    <name type="scientific">Deinococcus xinjiangensis</name>
    <dbReference type="NCBI Taxonomy" id="457454"/>
    <lineage>
        <taxon>Bacteria</taxon>
        <taxon>Thermotogati</taxon>
        <taxon>Deinococcota</taxon>
        <taxon>Deinococci</taxon>
        <taxon>Deinococcales</taxon>
        <taxon>Deinococcaceae</taxon>
        <taxon>Deinococcus</taxon>
    </lineage>
</organism>
<dbReference type="PROSITE" id="PS51482">
    <property type="entry name" value="DEGV"/>
    <property type="match status" value="1"/>
</dbReference>
<dbReference type="Gene3D" id="3.40.50.10170">
    <property type="match status" value="1"/>
</dbReference>
<evidence type="ECO:0000313" key="3">
    <source>
        <dbReference type="Proteomes" id="UP001458946"/>
    </source>
</evidence>
<keyword evidence="3" id="KW-1185">Reference proteome</keyword>
<protein>
    <submittedName>
        <fullName evidence="2">Uncharacterized protein</fullName>
    </submittedName>
</protein>
<dbReference type="Proteomes" id="UP001458946">
    <property type="component" value="Unassembled WGS sequence"/>
</dbReference>
<gene>
    <name evidence="2" type="ORF">Dxin01_01294</name>
</gene>
<dbReference type="InterPro" id="IPR050270">
    <property type="entry name" value="DegV_domain_contain"/>
</dbReference>
<dbReference type="Pfam" id="PF02645">
    <property type="entry name" value="DegV"/>
    <property type="match status" value="1"/>
</dbReference>
<dbReference type="PANTHER" id="PTHR33434:SF2">
    <property type="entry name" value="FATTY ACID-BINDING PROTEIN TM_1468"/>
    <property type="match status" value="1"/>
</dbReference>
<keyword evidence="1" id="KW-0446">Lipid-binding</keyword>
<evidence type="ECO:0000313" key="2">
    <source>
        <dbReference type="EMBL" id="GAA5501562.1"/>
    </source>
</evidence>
<accession>A0ABP9VCX6</accession>
<dbReference type="NCBIfam" id="TIGR00762">
    <property type="entry name" value="DegV"/>
    <property type="match status" value="1"/>
</dbReference>
<dbReference type="Gene3D" id="3.30.1180.10">
    <property type="match status" value="1"/>
</dbReference>
<reference evidence="2 3" key="1">
    <citation type="submission" date="2024-02" db="EMBL/GenBank/DDBJ databases">
        <title>Deinococcus xinjiangensis NBRC 107630.</title>
        <authorList>
            <person name="Ichikawa N."/>
            <person name="Katano-Makiyama Y."/>
            <person name="Hidaka K."/>
        </authorList>
    </citation>
    <scope>NUCLEOTIDE SEQUENCE [LARGE SCALE GENOMIC DNA]</scope>
    <source>
        <strain evidence="2 3">NBRC 107630</strain>
    </source>
</reference>
<dbReference type="PANTHER" id="PTHR33434">
    <property type="entry name" value="DEGV DOMAIN-CONTAINING PROTEIN DR_1986-RELATED"/>
    <property type="match status" value="1"/>
</dbReference>
<name>A0ABP9VCX6_9DEIO</name>
<evidence type="ECO:0000256" key="1">
    <source>
        <dbReference type="ARBA" id="ARBA00023121"/>
    </source>
</evidence>
<dbReference type="EMBL" id="BAABRN010000011">
    <property type="protein sequence ID" value="GAA5501562.1"/>
    <property type="molecule type" value="Genomic_DNA"/>
</dbReference>
<dbReference type="InterPro" id="IPR003797">
    <property type="entry name" value="DegV"/>
</dbReference>
<dbReference type="InterPro" id="IPR043168">
    <property type="entry name" value="DegV_C"/>
</dbReference>
<proteinExistence type="predicted"/>